<dbReference type="InterPro" id="IPR029052">
    <property type="entry name" value="Metallo-depent_PP-like"/>
</dbReference>
<evidence type="ECO:0000313" key="7">
    <source>
        <dbReference type="EMBL" id="RIB25277.1"/>
    </source>
</evidence>
<evidence type="ECO:0000256" key="1">
    <source>
        <dbReference type="ARBA" id="ARBA00004141"/>
    </source>
</evidence>
<accession>A0A397VV84</accession>
<dbReference type="EMBL" id="QKWP01000180">
    <property type="protein sequence ID" value="RIB25277.1"/>
    <property type="molecule type" value="Genomic_DNA"/>
</dbReference>
<gene>
    <name evidence="7" type="ORF">C2G38_2138842</name>
</gene>
<comment type="caution">
    <text evidence="7">The sequence shown here is derived from an EMBL/GenBank/DDBJ whole genome shotgun (WGS) entry which is preliminary data.</text>
</comment>
<evidence type="ECO:0000256" key="5">
    <source>
        <dbReference type="SAM" id="Phobius"/>
    </source>
</evidence>
<dbReference type="STRING" id="44941.A0A397VV84"/>
<evidence type="ECO:0000256" key="2">
    <source>
        <dbReference type="ARBA" id="ARBA00022692"/>
    </source>
</evidence>
<proteinExistence type="predicted"/>
<dbReference type="GO" id="GO:0016020">
    <property type="term" value="C:membrane"/>
    <property type="evidence" value="ECO:0007669"/>
    <property type="project" value="UniProtKB-SubCell"/>
</dbReference>
<feature type="transmembrane region" description="Helical" evidence="5">
    <location>
        <begin position="381"/>
        <end position="414"/>
    </location>
</feature>
<dbReference type="SUPFAM" id="SSF56300">
    <property type="entry name" value="Metallo-dependent phosphatases"/>
    <property type="match status" value="1"/>
</dbReference>
<feature type="domain" description="Calcineurin-like phosphoesterase" evidence="6">
    <location>
        <begin position="39"/>
        <end position="287"/>
    </location>
</feature>
<evidence type="ECO:0000259" key="6">
    <source>
        <dbReference type="Pfam" id="PF00149"/>
    </source>
</evidence>
<reference evidence="7 8" key="1">
    <citation type="submission" date="2018-06" db="EMBL/GenBank/DDBJ databases">
        <title>Comparative genomics reveals the genomic features of Rhizophagus irregularis, R. cerebriforme, R. diaphanum and Gigaspora rosea, and their symbiotic lifestyle signature.</title>
        <authorList>
            <person name="Morin E."/>
            <person name="San Clemente H."/>
            <person name="Chen E.C.H."/>
            <person name="De La Providencia I."/>
            <person name="Hainaut M."/>
            <person name="Kuo A."/>
            <person name="Kohler A."/>
            <person name="Murat C."/>
            <person name="Tang N."/>
            <person name="Roy S."/>
            <person name="Loubradou J."/>
            <person name="Henrissat B."/>
            <person name="Grigoriev I.V."/>
            <person name="Corradi N."/>
            <person name="Roux C."/>
            <person name="Martin F.M."/>
        </authorList>
    </citation>
    <scope>NUCLEOTIDE SEQUENCE [LARGE SCALE GENOMIC DNA]</scope>
    <source>
        <strain evidence="7 8">DAOM 194757</strain>
    </source>
</reference>
<keyword evidence="2 5" id="KW-0812">Transmembrane</keyword>
<dbReference type="Gene3D" id="3.60.21.10">
    <property type="match status" value="1"/>
</dbReference>
<organism evidence="7 8">
    <name type="scientific">Gigaspora rosea</name>
    <dbReference type="NCBI Taxonomy" id="44941"/>
    <lineage>
        <taxon>Eukaryota</taxon>
        <taxon>Fungi</taxon>
        <taxon>Fungi incertae sedis</taxon>
        <taxon>Mucoromycota</taxon>
        <taxon>Glomeromycotina</taxon>
        <taxon>Glomeromycetes</taxon>
        <taxon>Diversisporales</taxon>
        <taxon>Gigasporaceae</taxon>
        <taxon>Gigaspora</taxon>
    </lineage>
</organism>
<dbReference type="Pfam" id="PF00149">
    <property type="entry name" value="Metallophos"/>
    <property type="match status" value="1"/>
</dbReference>
<evidence type="ECO:0000256" key="3">
    <source>
        <dbReference type="ARBA" id="ARBA00022989"/>
    </source>
</evidence>
<dbReference type="InterPro" id="IPR033308">
    <property type="entry name" value="PGAP5/Cdc1/Ted1"/>
</dbReference>
<keyword evidence="8" id="KW-1185">Reference proteome</keyword>
<keyword evidence="4 5" id="KW-0472">Membrane</keyword>
<dbReference type="GO" id="GO:0005783">
    <property type="term" value="C:endoplasmic reticulum"/>
    <property type="evidence" value="ECO:0007669"/>
    <property type="project" value="TreeGrafter"/>
</dbReference>
<evidence type="ECO:0000313" key="8">
    <source>
        <dbReference type="Proteomes" id="UP000266673"/>
    </source>
</evidence>
<dbReference type="PANTHER" id="PTHR13315">
    <property type="entry name" value="METALLO PHOSPHOESTERASE RELATED"/>
    <property type="match status" value="1"/>
</dbReference>
<dbReference type="GO" id="GO:0016787">
    <property type="term" value="F:hydrolase activity"/>
    <property type="evidence" value="ECO:0007669"/>
    <property type="project" value="InterPro"/>
</dbReference>
<dbReference type="InterPro" id="IPR004843">
    <property type="entry name" value="Calcineurin-like_PHP"/>
</dbReference>
<dbReference type="AlphaFoldDB" id="A0A397VV84"/>
<evidence type="ECO:0000256" key="4">
    <source>
        <dbReference type="ARBA" id="ARBA00023136"/>
    </source>
</evidence>
<dbReference type="GO" id="GO:0006506">
    <property type="term" value="P:GPI anchor biosynthetic process"/>
    <property type="evidence" value="ECO:0007669"/>
    <property type="project" value="InterPro"/>
</dbReference>
<sequence>MRALSILFHSLTLTALGASLYIYYYTVFCGWKWKDSGTRILFLADPQIEGDAKIAREGIRGEIDLLGNDIYIRHVYTSFVSPYSLFTHKPTHTIILGDLFSSQWTNDQEFKKRVDRYKWIFGDPRGEYTHEFINLTGNHDIGYGSDMSRRRVDRWEREFGKTNFGGWIPSNSSSTSEGLIKAMSHRFAVINSMNIDGPVSDEDLRSETWSFLNSLAEEREQNGYETPLILLSHIPIYKKEGLCIDGPMNILDYNGYIKEQNFLSKNASEFILTKLKPKFIFAGHDHEGCDITHVVRIHDDDNRSLEAYRTSDFEIRKDDLIGQYNSEKIWVVREITVRSVMGGYEGNAGLFEIKSTITEDGNKVFNYNYNSCPFVINHVPWVVLIMDIIVLLIFIFKLIYVGFINLYLSGILGVIEKLKKFHKIYNKNR</sequence>
<dbReference type="PANTHER" id="PTHR13315:SF1">
    <property type="entry name" value="PROTEIN TED1"/>
    <property type="match status" value="1"/>
</dbReference>
<keyword evidence="3 5" id="KW-1133">Transmembrane helix</keyword>
<dbReference type="OrthoDB" id="9984693at2759"/>
<protein>
    <recommendedName>
        <fullName evidence="6">Calcineurin-like phosphoesterase domain-containing protein</fullName>
    </recommendedName>
</protein>
<comment type="subcellular location">
    <subcellularLocation>
        <location evidence="1">Membrane</location>
        <topology evidence="1">Multi-pass membrane protein</topology>
    </subcellularLocation>
</comment>
<name>A0A397VV84_9GLOM</name>
<dbReference type="Proteomes" id="UP000266673">
    <property type="component" value="Unassembled WGS sequence"/>
</dbReference>